<name>A0A556QNX9_9BACT</name>
<dbReference type="InterPro" id="IPR010791">
    <property type="entry name" value="AttH_dom"/>
</dbReference>
<dbReference type="Pfam" id="PF17186">
    <property type="entry name" value="Lipocalin_9"/>
    <property type="match status" value="1"/>
</dbReference>
<dbReference type="InterPro" id="IPR023374">
    <property type="entry name" value="AttH-like_dom_sf"/>
</dbReference>
<dbReference type="SUPFAM" id="SSF159245">
    <property type="entry name" value="AttH-like"/>
    <property type="match status" value="1"/>
</dbReference>
<sequence length="358" mass="39742">MRHILIFFCAVCALCGQTPTPLVTAEGFAVPQPGHVFSFPRDHGSHSEFKIEWWYITGHLAAADGRRFGYQATFFRSASADKTSQLHLAHMALTDVGTGKFYYQERLNREGWDAGASTSTLDVHNGPWSLRFIDETSERMELRGGVRAEGAFNFTLTPTKPLVVFGENSISRKGSAPTAASYYLTFTRLRTEGVLTLGEESLKVTGESWMDHEISSSQLDQNQIGWDWVSIHFKDGRELMFYRLRLRDGTADPASSLTWVDAAGHPKKSSFTWDVLDRWTSPRTGAVYPSRVRLISTDPATGKPAALTLEPLVKNQELSGSLGGIPYWEGACRVLDADGREVGSAYMELTGYAKDLKL</sequence>
<dbReference type="Gene3D" id="2.40.370.10">
    <property type="entry name" value="AttH-like domain"/>
    <property type="match status" value="2"/>
</dbReference>
<dbReference type="Pfam" id="PF07143">
    <property type="entry name" value="CrtC"/>
    <property type="match status" value="1"/>
</dbReference>
<evidence type="ECO:0000313" key="2">
    <source>
        <dbReference type="EMBL" id="TSJ78302.1"/>
    </source>
</evidence>
<dbReference type="PANTHER" id="PTHR38591">
    <property type="entry name" value="HYDROLASE"/>
    <property type="match status" value="1"/>
</dbReference>
<evidence type="ECO:0000259" key="1">
    <source>
        <dbReference type="Pfam" id="PF07143"/>
    </source>
</evidence>
<evidence type="ECO:0000313" key="3">
    <source>
        <dbReference type="Proteomes" id="UP000315648"/>
    </source>
</evidence>
<comment type="caution">
    <text evidence="2">The sequence shown here is derived from an EMBL/GenBank/DDBJ whole genome shotgun (WGS) entry which is preliminary data.</text>
</comment>
<protein>
    <submittedName>
        <fullName evidence="2">Carotenoid 1,2-hydratase</fullName>
    </submittedName>
</protein>
<dbReference type="PANTHER" id="PTHR38591:SF1">
    <property type="entry name" value="BLL1000 PROTEIN"/>
    <property type="match status" value="1"/>
</dbReference>
<dbReference type="RefSeq" id="WP_144228643.1">
    <property type="nucleotide sequence ID" value="NZ_CBCRVV010000003.1"/>
</dbReference>
<proteinExistence type="predicted"/>
<organism evidence="2 3">
    <name type="scientific">Rariglobus hedericola</name>
    <dbReference type="NCBI Taxonomy" id="2597822"/>
    <lineage>
        <taxon>Bacteria</taxon>
        <taxon>Pseudomonadati</taxon>
        <taxon>Verrucomicrobiota</taxon>
        <taxon>Opitutia</taxon>
        <taxon>Opitutales</taxon>
        <taxon>Opitutaceae</taxon>
        <taxon>Rariglobus</taxon>
    </lineage>
</organism>
<dbReference type="AlphaFoldDB" id="A0A556QNX9"/>
<dbReference type="EMBL" id="VMBG01000001">
    <property type="protein sequence ID" value="TSJ78302.1"/>
    <property type="molecule type" value="Genomic_DNA"/>
</dbReference>
<reference evidence="2 3" key="1">
    <citation type="submission" date="2019-07" db="EMBL/GenBank/DDBJ databases">
        <title>Description of 53C-WASEF.</title>
        <authorList>
            <person name="Pitt A."/>
            <person name="Hahn M.W."/>
        </authorList>
    </citation>
    <scope>NUCLEOTIDE SEQUENCE [LARGE SCALE GENOMIC DNA]</scope>
    <source>
        <strain evidence="2 3">53C-WASEF</strain>
    </source>
</reference>
<dbReference type="OrthoDB" id="9770826at2"/>
<feature type="domain" description="AttH" evidence="1">
    <location>
        <begin position="51"/>
        <end position="216"/>
    </location>
</feature>
<gene>
    <name evidence="2" type="ORF">FPL22_03065</name>
</gene>
<accession>A0A556QNX9</accession>
<keyword evidence="3" id="KW-1185">Reference proteome</keyword>
<dbReference type="Proteomes" id="UP000315648">
    <property type="component" value="Unassembled WGS sequence"/>
</dbReference>